<feature type="transmembrane region" description="Helical" evidence="7">
    <location>
        <begin position="105"/>
        <end position="124"/>
    </location>
</feature>
<evidence type="ECO:0000256" key="6">
    <source>
        <dbReference type="ARBA" id="ARBA00023136"/>
    </source>
</evidence>
<feature type="transmembrane region" description="Helical" evidence="7">
    <location>
        <begin position="136"/>
        <end position="156"/>
    </location>
</feature>
<evidence type="ECO:0000256" key="5">
    <source>
        <dbReference type="ARBA" id="ARBA00022989"/>
    </source>
</evidence>
<protein>
    <submittedName>
        <fullName evidence="8">Sulfate exporter family transporter</fullName>
    </submittedName>
</protein>
<evidence type="ECO:0000256" key="4">
    <source>
        <dbReference type="ARBA" id="ARBA00022692"/>
    </source>
</evidence>
<keyword evidence="5 7" id="KW-1133">Transmembrane helix</keyword>
<evidence type="ECO:0000313" key="9">
    <source>
        <dbReference type="Proteomes" id="UP001574673"/>
    </source>
</evidence>
<comment type="similarity">
    <text evidence="2">Belongs to the UPF0324 family.</text>
</comment>
<dbReference type="InterPro" id="IPR018383">
    <property type="entry name" value="UPF0324_pro"/>
</dbReference>
<keyword evidence="4 7" id="KW-0812">Transmembrane</keyword>
<name>A0ABV4UGZ7_9RHOO</name>
<feature type="transmembrane region" description="Helical" evidence="7">
    <location>
        <begin position="81"/>
        <end position="99"/>
    </location>
</feature>
<feature type="transmembrane region" description="Helical" evidence="7">
    <location>
        <begin position="162"/>
        <end position="181"/>
    </location>
</feature>
<dbReference type="PANTHER" id="PTHR30106">
    <property type="entry name" value="INNER MEMBRANE PROTEIN YEIH-RELATED"/>
    <property type="match status" value="1"/>
</dbReference>
<sequence>MRTPPPSLPPQRPPADGFPGKRVWQGFAFPLGLGLIAWQLGTWVPVLGAPVIGILLGLLVGQLFGLRPEWKSGLAFCSRKVLQSAIVLLGAGMSLGQVAQIGSDGLPVMIGTLAIAIGGGALLGRMLRVERQMRVLVTYGTAICGASAIATMSAVIGASSSAIAFSITVIVIYNVLGALLFPPLGHLLGLSQEAFGLWAGTAVNDTSSVVAAATVYGAAAASYAVVVKLTRTLAIIPLAVFESWRRYRSASGAEQAARPVWYKLAPPFLGFFLLAAALNSFGAIPPSWQGTIKLMAHFGTTAAMAAVGMTSSFAAIRQAGWRPIALGGILWVLVATSSLLLDMIRTAW</sequence>
<comment type="subcellular location">
    <subcellularLocation>
        <location evidence="1">Cell membrane</location>
        <topology evidence="1">Multi-pass membrane protein</topology>
    </subcellularLocation>
</comment>
<evidence type="ECO:0000313" key="8">
    <source>
        <dbReference type="EMBL" id="MFA9950906.1"/>
    </source>
</evidence>
<dbReference type="EMBL" id="JBEUWX010000003">
    <property type="protein sequence ID" value="MFA9950906.1"/>
    <property type="molecule type" value="Genomic_DNA"/>
</dbReference>
<organism evidence="8 9">
    <name type="scientific">Dentiradicibacter hellwigii</name>
    <dbReference type="NCBI Taxonomy" id="3149053"/>
    <lineage>
        <taxon>Bacteria</taxon>
        <taxon>Pseudomonadati</taxon>
        <taxon>Pseudomonadota</taxon>
        <taxon>Betaproteobacteria</taxon>
        <taxon>Rhodocyclales</taxon>
        <taxon>Rhodocyclaceae</taxon>
        <taxon>Dentiradicibacter</taxon>
    </lineage>
</organism>
<proteinExistence type="inferred from homology"/>
<accession>A0ABV4UGZ7</accession>
<dbReference type="PANTHER" id="PTHR30106:SF1">
    <property type="entry name" value="UPF0324 MEMBRANE PROTEIN FN0533"/>
    <property type="match status" value="1"/>
</dbReference>
<reference evidence="9" key="1">
    <citation type="submission" date="2024-06" db="EMBL/GenBank/DDBJ databases">
        <title>Radixoralia hellwigii gen. nov., sp nov., isolated from a root canal in the human oral cavity.</title>
        <authorList>
            <person name="Bartsch S."/>
            <person name="Wittmer A."/>
            <person name="Schulz A.-K."/>
            <person name="Neumann-Schaal M."/>
            <person name="Wolf J."/>
            <person name="Gronow S."/>
            <person name="Tennert C."/>
            <person name="Haecker G."/>
            <person name="Cieplik F."/>
            <person name="Al-Ahmad A."/>
        </authorList>
    </citation>
    <scope>NUCLEOTIDE SEQUENCE [LARGE SCALE GENOMIC DNA]</scope>
    <source>
        <strain evidence="9">Wk13</strain>
    </source>
</reference>
<gene>
    <name evidence="8" type="ORF">ABCS64_11320</name>
</gene>
<dbReference type="RefSeq" id="WP_418891997.1">
    <property type="nucleotide sequence ID" value="NZ_JBEUWX010000003.1"/>
</dbReference>
<feature type="transmembrane region" description="Helical" evidence="7">
    <location>
        <begin position="268"/>
        <end position="288"/>
    </location>
</feature>
<feature type="transmembrane region" description="Helical" evidence="7">
    <location>
        <begin position="323"/>
        <end position="341"/>
    </location>
</feature>
<evidence type="ECO:0000256" key="2">
    <source>
        <dbReference type="ARBA" id="ARBA00007977"/>
    </source>
</evidence>
<evidence type="ECO:0000256" key="7">
    <source>
        <dbReference type="SAM" id="Phobius"/>
    </source>
</evidence>
<feature type="transmembrane region" description="Helical" evidence="7">
    <location>
        <begin position="36"/>
        <end position="60"/>
    </location>
</feature>
<keyword evidence="3" id="KW-1003">Cell membrane</keyword>
<dbReference type="Pfam" id="PF03601">
    <property type="entry name" value="Cons_hypoth698"/>
    <property type="match status" value="1"/>
</dbReference>
<evidence type="ECO:0000256" key="3">
    <source>
        <dbReference type="ARBA" id="ARBA00022475"/>
    </source>
</evidence>
<comment type="caution">
    <text evidence="8">The sequence shown here is derived from an EMBL/GenBank/DDBJ whole genome shotgun (WGS) entry which is preliminary data.</text>
</comment>
<evidence type="ECO:0000256" key="1">
    <source>
        <dbReference type="ARBA" id="ARBA00004651"/>
    </source>
</evidence>
<keyword evidence="6 7" id="KW-0472">Membrane</keyword>
<keyword evidence="9" id="KW-1185">Reference proteome</keyword>
<feature type="transmembrane region" description="Helical" evidence="7">
    <location>
        <begin position="294"/>
        <end position="316"/>
    </location>
</feature>
<dbReference type="Proteomes" id="UP001574673">
    <property type="component" value="Unassembled WGS sequence"/>
</dbReference>